<gene>
    <name evidence="2" type="ORF">BT96DRAFT_1092289</name>
</gene>
<feature type="region of interest" description="Disordered" evidence="1">
    <location>
        <begin position="440"/>
        <end position="462"/>
    </location>
</feature>
<name>A0A6A4HXE3_9AGAR</name>
<dbReference type="PANTHER" id="PTHR38887:SF1">
    <property type="entry name" value="RAS MODIFICATION PROTEIN ERF4"/>
    <property type="match status" value="1"/>
</dbReference>
<dbReference type="PANTHER" id="PTHR38887">
    <property type="entry name" value="CHROMOSOME 21, WHOLE GENOME SHOTGUN SEQUENCE"/>
    <property type="match status" value="1"/>
</dbReference>
<reference evidence="2" key="1">
    <citation type="journal article" date="2019" name="Environ. Microbiol.">
        <title>Fungal ecological strategies reflected in gene transcription - a case study of two litter decomposers.</title>
        <authorList>
            <person name="Barbi F."/>
            <person name="Kohler A."/>
            <person name="Barry K."/>
            <person name="Baskaran P."/>
            <person name="Daum C."/>
            <person name="Fauchery L."/>
            <person name="Ihrmark K."/>
            <person name="Kuo A."/>
            <person name="LaButti K."/>
            <person name="Lipzen A."/>
            <person name="Morin E."/>
            <person name="Grigoriev I.V."/>
            <person name="Henrissat B."/>
            <person name="Lindahl B."/>
            <person name="Martin F."/>
        </authorList>
    </citation>
    <scope>NUCLEOTIDE SEQUENCE</scope>
    <source>
        <strain evidence="2">JB14</strain>
    </source>
</reference>
<dbReference type="InterPro" id="IPR053221">
    <property type="entry name" value="Burnettramic_acid_biosynth"/>
</dbReference>
<feature type="region of interest" description="Disordered" evidence="1">
    <location>
        <begin position="1"/>
        <end position="37"/>
    </location>
</feature>
<accession>A0A6A4HXE3</accession>
<evidence type="ECO:0000313" key="3">
    <source>
        <dbReference type="Proteomes" id="UP000799118"/>
    </source>
</evidence>
<feature type="compositionally biased region" description="Low complexity" evidence="1">
    <location>
        <begin position="1"/>
        <end position="32"/>
    </location>
</feature>
<dbReference type="Proteomes" id="UP000799118">
    <property type="component" value="Unassembled WGS sequence"/>
</dbReference>
<sequence>MSYSSPSYPPLQYNPSSTSSTRPSWTSSTTNSTDRKLARDASVLIQTYLPPDELKEAPPYRPDDVPQVLPLCIPRVASAFARGYNPELETVGITQAMFLSFIDGLNLAIVASPPLRVVDVVGQVIGLFPNEWAIITSTVLTAAAQIGINVLSKTLTDRYLRAANIKIFQPRGLSVRLCTTQAMLRLVAPPGCEVALPSETPSKAKETMSKIGRGVGTVFLKYPLPIVGSIAARIIHKVSDKPPPIAPTGYPGDPINSPVLMRRLALLEDTYPGATLPILTQGFPPLSRPDGIMGIINSWGVKFDEWTDNRAEKKNEKRRRAWAQIQAAGLASRGYPYGNHPSRSLRYNGEGYKEHRAYRKMEKAQRREALSGMSKTERRVAGMDLLEHWATKRVLWVVVMPAEKDEEINDIQIAEDPANEEQIGEETWKMAMRLEKDQLEDEIESEEWEKEFARAKEEAESH</sequence>
<dbReference type="OrthoDB" id="3068835at2759"/>
<dbReference type="AlphaFoldDB" id="A0A6A4HXE3"/>
<feature type="compositionally biased region" description="Basic and acidic residues" evidence="1">
    <location>
        <begin position="450"/>
        <end position="462"/>
    </location>
</feature>
<proteinExistence type="predicted"/>
<protein>
    <submittedName>
        <fullName evidence="2">Uncharacterized protein</fullName>
    </submittedName>
</protein>
<keyword evidence="3" id="KW-1185">Reference proteome</keyword>
<organism evidence="2 3">
    <name type="scientific">Gymnopus androsaceus JB14</name>
    <dbReference type="NCBI Taxonomy" id="1447944"/>
    <lineage>
        <taxon>Eukaryota</taxon>
        <taxon>Fungi</taxon>
        <taxon>Dikarya</taxon>
        <taxon>Basidiomycota</taxon>
        <taxon>Agaricomycotina</taxon>
        <taxon>Agaricomycetes</taxon>
        <taxon>Agaricomycetidae</taxon>
        <taxon>Agaricales</taxon>
        <taxon>Marasmiineae</taxon>
        <taxon>Omphalotaceae</taxon>
        <taxon>Gymnopus</taxon>
    </lineage>
</organism>
<evidence type="ECO:0000313" key="2">
    <source>
        <dbReference type="EMBL" id="KAE9401504.1"/>
    </source>
</evidence>
<dbReference type="EMBL" id="ML769445">
    <property type="protein sequence ID" value="KAE9401504.1"/>
    <property type="molecule type" value="Genomic_DNA"/>
</dbReference>
<feature type="compositionally biased region" description="Acidic residues" evidence="1">
    <location>
        <begin position="440"/>
        <end position="449"/>
    </location>
</feature>
<evidence type="ECO:0000256" key="1">
    <source>
        <dbReference type="SAM" id="MobiDB-lite"/>
    </source>
</evidence>